<organism evidence="2 3">
    <name type="scientific">Rubroshorea leprosula</name>
    <dbReference type="NCBI Taxonomy" id="152421"/>
    <lineage>
        <taxon>Eukaryota</taxon>
        <taxon>Viridiplantae</taxon>
        <taxon>Streptophyta</taxon>
        <taxon>Embryophyta</taxon>
        <taxon>Tracheophyta</taxon>
        <taxon>Spermatophyta</taxon>
        <taxon>Magnoliopsida</taxon>
        <taxon>eudicotyledons</taxon>
        <taxon>Gunneridae</taxon>
        <taxon>Pentapetalae</taxon>
        <taxon>rosids</taxon>
        <taxon>malvids</taxon>
        <taxon>Malvales</taxon>
        <taxon>Dipterocarpaceae</taxon>
        <taxon>Rubroshorea</taxon>
    </lineage>
</organism>
<gene>
    <name evidence="2" type="ORF">SLEP1_g25197</name>
</gene>
<evidence type="ECO:0000313" key="2">
    <source>
        <dbReference type="EMBL" id="GKV14302.1"/>
    </source>
</evidence>
<comment type="caution">
    <text evidence="2">The sequence shown here is derived from an EMBL/GenBank/DDBJ whole genome shotgun (WGS) entry which is preliminary data.</text>
</comment>
<keyword evidence="1" id="KW-0812">Transmembrane</keyword>
<sequence length="34" mass="3833">MDGCVWVVEGGFCVYLIRLGKLCLQIVYGKRGKK</sequence>
<dbReference type="EMBL" id="BPVZ01000040">
    <property type="protein sequence ID" value="GKV14302.1"/>
    <property type="molecule type" value="Genomic_DNA"/>
</dbReference>
<name>A0AAV5JSL7_9ROSI</name>
<accession>A0AAV5JSL7</accession>
<protein>
    <submittedName>
        <fullName evidence="2">Uncharacterized protein</fullName>
    </submittedName>
</protein>
<keyword evidence="1" id="KW-0472">Membrane</keyword>
<proteinExistence type="predicted"/>
<keyword evidence="3" id="KW-1185">Reference proteome</keyword>
<keyword evidence="1" id="KW-1133">Transmembrane helix</keyword>
<reference evidence="2 3" key="1">
    <citation type="journal article" date="2021" name="Commun. Biol.">
        <title>The genome of Shorea leprosula (Dipterocarpaceae) highlights the ecological relevance of drought in aseasonal tropical rainforests.</title>
        <authorList>
            <person name="Ng K.K.S."/>
            <person name="Kobayashi M.J."/>
            <person name="Fawcett J.A."/>
            <person name="Hatakeyama M."/>
            <person name="Paape T."/>
            <person name="Ng C.H."/>
            <person name="Ang C.C."/>
            <person name="Tnah L.H."/>
            <person name="Lee C.T."/>
            <person name="Nishiyama T."/>
            <person name="Sese J."/>
            <person name="O'Brien M.J."/>
            <person name="Copetti D."/>
            <person name="Mohd Noor M.I."/>
            <person name="Ong R.C."/>
            <person name="Putra M."/>
            <person name="Sireger I.Z."/>
            <person name="Indrioko S."/>
            <person name="Kosugi Y."/>
            <person name="Izuno A."/>
            <person name="Isagi Y."/>
            <person name="Lee S.L."/>
            <person name="Shimizu K.K."/>
        </authorList>
    </citation>
    <scope>NUCLEOTIDE SEQUENCE [LARGE SCALE GENOMIC DNA]</scope>
    <source>
        <strain evidence="2">214</strain>
    </source>
</reference>
<dbReference type="Proteomes" id="UP001054252">
    <property type="component" value="Unassembled WGS sequence"/>
</dbReference>
<evidence type="ECO:0000313" key="3">
    <source>
        <dbReference type="Proteomes" id="UP001054252"/>
    </source>
</evidence>
<feature type="transmembrane region" description="Helical" evidence="1">
    <location>
        <begin position="6"/>
        <end position="28"/>
    </location>
</feature>
<evidence type="ECO:0000256" key="1">
    <source>
        <dbReference type="SAM" id="Phobius"/>
    </source>
</evidence>
<dbReference type="AlphaFoldDB" id="A0AAV5JSL7"/>